<dbReference type="GO" id="GO:0005829">
    <property type="term" value="C:cytosol"/>
    <property type="evidence" value="ECO:0007669"/>
    <property type="project" value="TreeGrafter"/>
</dbReference>
<dbReference type="Pfam" id="PF03938">
    <property type="entry name" value="OmpH"/>
    <property type="match status" value="1"/>
</dbReference>
<dbReference type="PANTHER" id="PTHR35089:SF1">
    <property type="entry name" value="CHAPERONE PROTEIN SKP"/>
    <property type="match status" value="1"/>
</dbReference>
<accession>A0A1I4ZEA5</accession>
<dbReference type="Proteomes" id="UP000199149">
    <property type="component" value="Unassembled WGS sequence"/>
</dbReference>
<dbReference type="SMART" id="SM00935">
    <property type="entry name" value="OmpH"/>
    <property type="match status" value="1"/>
</dbReference>
<name>A0A1I4ZEA5_9FLAO</name>
<evidence type="ECO:0000313" key="6">
    <source>
        <dbReference type="Proteomes" id="UP000199149"/>
    </source>
</evidence>
<keyword evidence="2 4" id="KW-0732">Signal</keyword>
<evidence type="ECO:0000256" key="3">
    <source>
        <dbReference type="SAM" id="Coils"/>
    </source>
</evidence>
<feature type="coiled-coil region" evidence="3">
    <location>
        <begin position="79"/>
        <end position="113"/>
    </location>
</feature>
<dbReference type="RefSeq" id="WP_092909040.1">
    <property type="nucleotide sequence ID" value="NZ_FOUZ01000013.1"/>
</dbReference>
<dbReference type="Gene3D" id="3.30.910.20">
    <property type="entry name" value="Skp domain"/>
    <property type="match status" value="1"/>
</dbReference>
<evidence type="ECO:0000313" key="5">
    <source>
        <dbReference type="EMBL" id="SFN48604.1"/>
    </source>
</evidence>
<feature type="chain" id="PRO_5011561388" evidence="4">
    <location>
        <begin position="23"/>
        <end position="171"/>
    </location>
</feature>
<feature type="signal peptide" evidence="4">
    <location>
        <begin position="1"/>
        <end position="22"/>
    </location>
</feature>
<sequence>MKQIRLIAVFTMMVFGSVLTFAQELAHIDTQAVIDAMPAYKKAEADLEVLGKKHQDKIASLQGEYKTFMETAQKDLAGKSQEEAQKLIAANKYQEKEQELQKKYESYAKAAQEEMAAKEKALMEPIEKRVMEAINSVAAKKGIKYVLPAGVLVYKNGGYDLFNDVKKELGL</sequence>
<reference evidence="6" key="1">
    <citation type="submission" date="2016-10" db="EMBL/GenBank/DDBJ databases">
        <authorList>
            <person name="Varghese N."/>
            <person name="Submissions S."/>
        </authorList>
    </citation>
    <scope>NUCLEOTIDE SEQUENCE [LARGE SCALE GENOMIC DNA]</scope>
    <source>
        <strain evidence="6">XJ109</strain>
    </source>
</reference>
<keyword evidence="6" id="KW-1185">Reference proteome</keyword>
<protein>
    <submittedName>
        <fullName evidence="5">Outer membrane protein</fullName>
    </submittedName>
</protein>
<dbReference type="EMBL" id="FOUZ01000013">
    <property type="protein sequence ID" value="SFN48604.1"/>
    <property type="molecule type" value="Genomic_DNA"/>
</dbReference>
<dbReference type="STRING" id="684065.SAMN05421738_11343"/>
<evidence type="ECO:0000256" key="1">
    <source>
        <dbReference type="ARBA" id="ARBA00009091"/>
    </source>
</evidence>
<dbReference type="SUPFAM" id="SSF111384">
    <property type="entry name" value="OmpH-like"/>
    <property type="match status" value="1"/>
</dbReference>
<proteinExistence type="inferred from homology"/>
<dbReference type="GO" id="GO:0051082">
    <property type="term" value="F:unfolded protein binding"/>
    <property type="evidence" value="ECO:0007669"/>
    <property type="project" value="InterPro"/>
</dbReference>
<dbReference type="GO" id="GO:0050821">
    <property type="term" value="P:protein stabilization"/>
    <property type="evidence" value="ECO:0007669"/>
    <property type="project" value="TreeGrafter"/>
</dbReference>
<dbReference type="PANTHER" id="PTHR35089">
    <property type="entry name" value="CHAPERONE PROTEIN SKP"/>
    <property type="match status" value="1"/>
</dbReference>
<gene>
    <name evidence="5" type="ORF">SAMN05421738_11343</name>
</gene>
<organism evidence="5 6">
    <name type="scientific">Algoriella xinjiangensis</name>
    <dbReference type="NCBI Taxonomy" id="684065"/>
    <lineage>
        <taxon>Bacteria</taxon>
        <taxon>Pseudomonadati</taxon>
        <taxon>Bacteroidota</taxon>
        <taxon>Flavobacteriia</taxon>
        <taxon>Flavobacteriales</taxon>
        <taxon>Weeksellaceae</taxon>
        <taxon>Algoriella</taxon>
    </lineage>
</organism>
<comment type="similarity">
    <text evidence="1">Belongs to the Skp family.</text>
</comment>
<dbReference type="InterPro" id="IPR024930">
    <property type="entry name" value="Skp_dom_sf"/>
</dbReference>
<dbReference type="AlphaFoldDB" id="A0A1I4ZEA5"/>
<dbReference type="OrthoDB" id="1524711at2"/>
<evidence type="ECO:0000256" key="2">
    <source>
        <dbReference type="ARBA" id="ARBA00022729"/>
    </source>
</evidence>
<keyword evidence="3" id="KW-0175">Coiled coil</keyword>
<evidence type="ECO:0000256" key="4">
    <source>
        <dbReference type="SAM" id="SignalP"/>
    </source>
</evidence>
<dbReference type="InterPro" id="IPR005632">
    <property type="entry name" value="Chaperone_Skp"/>
</dbReference>